<proteinExistence type="predicted"/>
<dbReference type="InParanoid" id="A0A1I5NHX0"/>
<gene>
    <name evidence="2" type="ORF">SAMN04489713_112164</name>
</gene>
<name>A0A1I5NHX0_9ACTN</name>
<dbReference type="Proteomes" id="UP000183413">
    <property type="component" value="Unassembled WGS sequence"/>
</dbReference>
<dbReference type="InterPro" id="IPR029069">
    <property type="entry name" value="HotDog_dom_sf"/>
</dbReference>
<dbReference type="Gene3D" id="3.10.129.10">
    <property type="entry name" value="Hotdog Thioesterase"/>
    <property type="match status" value="1"/>
</dbReference>
<evidence type="ECO:0000313" key="3">
    <source>
        <dbReference type="Proteomes" id="UP000183413"/>
    </source>
</evidence>
<dbReference type="STRING" id="1993.SAMN04489713_112164"/>
<sequence length="145" mass="16192">MAVMPVERGKIREYAVATANERAEYLDDPKAPIPPTFLATVVFWETLGDVFDLPEAVAAWADAGVERDVRNLLSLEQEYVFHGELPRAGDVLTTSLRFDGVEEKHGRSGRMLLVRFAVEFRGDDDVLRAECRYTSAYLNTPGKAS</sequence>
<evidence type="ECO:0000259" key="1">
    <source>
        <dbReference type="Pfam" id="PF13452"/>
    </source>
</evidence>
<keyword evidence="3" id="KW-1185">Reference proteome</keyword>
<protein>
    <submittedName>
        <fullName evidence="2">N-terminal half of MaoC dehydratase</fullName>
    </submittedName>
</protein>
<organism evidence="2 3">
    <name type="scientific">Actinomadura madurae</name>
    <dbReference type="NCBI Taxonomy" id="1993"/>
    <lineage>
        <taxon>Bacteria</taxon>
        <taxon>Bacillati</taxon>
        <taxon>Actinomycetota</taxon>
        <taxon>Actinomycetes</taxon>
        <taxon>Streptosporangiales</taxon>
        <taxon>Thermomonosporaceae</taxon>
        <taxon>Actinomadura</taxon>
    </lineage>
</organism>
<dbReference type="SUPFAM" id="SSF54637">
    <property type="entry name" value="Thioesterase/thiol ester dehydrase-isomerase"/>
    <property type="match status" value="1"/>
</dbReference>
<dbReference type="AlphaFoldDB" id="A0A1I5NHX0"/>
<reference evidence="2 3" key="1">
    <citation type="submission" date="2016-10" db="EMBL/GenBank/DDBJ databases">
        <authorList>
            <person name="de Groot N.N."/>
        </authorList>
    </citation>
    <scope>NUCLEOTIDE SEQUENCE [LARGE SCALE GENOMIC DNA]</scope>
    <source>
        <strain evidence="2 3">DSM 43067</strain>
    </source>
</reference>
<feature type="domain" description="FAS1-like dehydratase" evidence="1">
    <location>
        <begin position="5"/>
        <end position="121"/>
    </location>
</feature>
<dbReference type="EMBL" id="FOVH01000012">
    <property type="protein sequence ID" value="SFP21307.1"/>
    <property type="molecule type" value="Genomic_DNA"/>
</dbReference>
<accession>A0A1I5NHX0</accession>
<dbReference type="eggNOG" id="COG2030">
    <property type="taxonomic scope" value="Bacteria"/>
</dbReference>
<evidence type="ECO:0000313" key="2">
    <source>
        <dbReference type="EMBL" id="SFP21307.1"/>
    </source>
</evidence>
<dbReference type="Pfam" id="PF13452">
    <property type="entry name" value="FAS1_DH_region"/>
    <property type="match status" value="1"/>
</dbReference>
<dbReference type="InterPro" id="IPR039569">
    <property type="entry name" value="FAS1-like_DH_region"/>
</dbReference>
<dbReference type="RefSeq" id="WP_083598134.1">
    <property type="nucleotide sequence ID" value="NZ_CP083237.1"/>
</dbReference>
<dbReference type="GeneID" id="99650945"/>